<evidence type="ECO:0000256" key="9">
    <source>
        <dbReference type="RuleBase" id="RU000461"/>
    </source>
</evidence>
<keyword evidence="4 9" id="KW-0349">Heme</keyword>
<dbReference type="PANTHER" id="PTHR46300">
    <property type="entry name" value="P450, PUTATIVE (EUROFUNG)-RELATED-RELATED"/>
    <property type="match status" value="1"/>
</dbReference>
<comment type="cofactor">
    <cofactor evidence="1">
        <name>heme</name>
        <dbReference type="ChEBI" id="CHEBI:30413"/>
    </cofactor>
</comment>
<name>A0ABR3JC97_9AGAR</name>
<evidence type="ECO:0000256" key="8">
    <source>
        <dbReference type="ARBA" id="ARBA00023033"/>
    </source>
</evidence>
<dbReference type="InterPro" id="IPR050364">
    <property type="entry name" value="Cytochrome_P450_fung"/>
</dbReference>
<evidence type="ECO:0000256" key="6">
    <source>
        <dbReference type="ARBA" id="ARBA00023002"/>
    </source>
</evidence>
<evidence type="ECO:0000256" key="7">
    <source>
        <dbReference type="ARBA" id="ARBA00023004"/>
    </source>
</evidence>
<evidence type="ECO:0000313" key="11">
    <source>
        <dbReference type="Proteomes" id="UP001556367"/>
    </source>
</evidence>
<dbReference type="CDD" id="cd11065">
    <property type="entry name" value="CYP64-like"/>
    <property type="match status" value="1"/>
</dbReference>
<dbReference type="PRINTS" id="PR00463">
    <property type="entry name" value="EP450I"/>
</dbReference>
<proteinExistence type="inferred from homology"/>
<evidence type="ECO:0008006" key="12">
    <source>
        <dbReference type="Google" id="ProtNLM"/>
    </source>
</evidence>
<dbReference type="PANTHER" id="PTHR46300:SF7">
    <property type="entry name" value="P450, PUTATIVE (EUROFUNG)-RELATED"/>
    <property type="match status" value="1"/>
</dbReference>
<dbReference type="Proteomes" id="UP001556367">
    <property type="component" value="Unassembled WGS sequence"/>
</dbReference>
<comment type="pathway">
    <text evidence="2">Secondary metabolite biosynthesis.</text>
</comment>
<keyword evidence="5 9" id="KW-0479">Metal-binding</keyword>
<comment type="caution">
    <text evidence="10">The sequence shown here is derived from an EMBL/GenBank/DDBJ whole genome shotgun (WGS) entry which is preliminary data.</text>
</comment>
<evidence type="ECO:0000313" key="10">
    <source>
        <dbReference type="EMBL" id="KAL0953294.1"/>
    </source>
</evidence>
<dbReference type="InterPro" id="IPR036396">
    <property type="entry name" value="Cyt_P450_sf"/>
</dbReference>
<accession>A0ABR3JC97</accession>
<evidence type="ECO:0000256" key="2">
    <source>
        <dbReference type="ARBA" id="ARBA00005179"/>
    </source>
</evidence>
<evidence type="ECO:0000256" key="5">
    <source>
        <dbReference type="ARBA" id="ARBA00022723"/>
    </source>
</evidence>
<dbReference type="InterPro" id="IPR001128">
    <property type="entry name" value="Cyt_P450"/>
</dbReference>
<organism evidence="10 11">
    <name type="scientific">Hohenbuehelia grisea</name>
    <dbReference type="NCBI Taxonomy" id="104357"/>
    <lineage>
        <taxon>Eukaryota</taxon>
        <taxon>Fungi</taxon>
        <taxon>Dikarya</taxon>
        <taxon>Basidiomycota</taxon>
        <taxon>Agaricomycotina</taxon>
        <taxon>Agaricomycetes</taxon>
        <taxon>Agaricomycetidae</taxon>
        <taxon>Agaricales</taxon>
        <taxon>Pleurotineae</taxon>
        <taxon>Pleurotaceae</taxon>
        <taxon>Hohenbuehelia</taxon>
    </lineage>
</organism>
<dbReference type="Pfam" id="PF00067">
    <property type="entry name" value="p450"/>
    <property type="match status" value="1"/>
</dbReference>
<dbReference type="SUPFAM" id="SSF48264">
    <property type="entry name" value="Cytochrome P450"/>
    <property type="match status" value="1"/>
</dbReference>
<keyword evidence="8 9" id="KW-0503">Monooxygenase</keyword>
<dbReference type="InterPro" id="IPR002401">
    <property type="entry name" value="Cyt_P450_E_grp-I"/>
</dbReference>
<evidence type="ECO:0000256" key="1">
    <source>
        <dbReference type="ARBA" id="ARBA00001971"/>
    </source>
</evidence>
<dbReference type="EMBL" id="JASNQZ010000008">
    <property type="protein sequence ID" value="KAL0953294.1"/>
    <property type="molecule type" value="Genomic_DNA"/>
</dbReference>
<keyword evidence="11" id="KW-1185">Reference proteome</keyword>
<keyword evidence="7 9" id="KW-0408">Iron</keyword>
<evidence type="ECO:0000256" key="3">
    <source>
        <dbReference type="ARBA" id="ARBA00010617"/>
    </source>
</evidence>
<gene>
    <name evidence="10" type="ORF">HGRIS_004543</name>
</gene>
<dbReference type="InterPro" id="IPR017972">
    <property type="entry name" value="Cyt_P450_CS"/>
</dbReference>
<evidence type="ECO:0000256" key="4">
    <source>
        <dbReference type="ARBA" id="ARBA00022617"/>
    </source>
</evidence>
<dbReference type="PROSITE" id="PS00086">
    <property type="entry name" value="CYTOCHROME_P450"/>
    <property type="match status" value="1"/>
</dbReference>
<sequence length="517" mass="58447">MLWFAFLIVVTVGVLYRVYSRRGLPPLPPGPAMYSFPLWSTSHETGSSRAYSWLTYAKWRETFGDLIYLNVFGNPLLILNSASSARDLLDKRSAVYSSRPTRTMQAELMGFDFLFSGMQYGPMYREHRAMFQKYFQPRQIREYHPILLKHASTLVLNLSHNPKILEHHLRRTSAAVIIEICYGHHVADQGDEYVTLADEALSALNNSAIFGSYLVDYVPMLKHLPSWMPGAGFKRQAQQWRQLATKMLNYPFDKVKANLVAGTAEACLLTQELSDVWVTQGTQGIRKEAMVKNVGASAYSAGVDTTMSTLMSFFLAMTLHPEIQAEAQRDIDSVVPGDRLPTFSDRSELPVVDRIMWELFRWNPSANIALAHLSTEDDEYRGWRIPKGTTVLANIWSMLHDEEQYPNPQTFDPSRYLKQEQAGRSINPVPELAFGFGRRICPGRFLALDSIWIIIATVLSVYEITKARDTAGNVLEPQVSYTSGLISRPKTFPFRLVPRASRSALLADLTELSIDGS</sequence>
<comment type="similarity">
    <text evidence="3 9">Belongs to the cytochrome P450 family.</text>
</comment>
<reference evidence="11" key="1">
    <citation type="submission" date="2024-06" db="EMBL/GenBank/DDBJ databases">
        <title>Multi-omics analyses provide insights into the biosynthesis of the anticancer antibiotic pleurotin in Hohenbuehelia grisea.</title>
        <authorList>
            <person name="Weaver J.A."/>
            <person name="Alberti F."/>
        </authorList>
    </citation>
    <scope>NUCLEOTIDE SEQUENCE [LARGE SCALE GENOMIC DNA]</scope>
    <source>
        <strain evidence="11">T-177</strain>
    </source>
</reference>
<protein>
    <recommendedName>
        <fullName evidence="12">Cytochrome P450</fullName>
    </recommendedName>
</protein>
<dbReference type="Gene3D" id="1.10.630.10">
    <property type="entry name" value="Cytochrome P450"/>
    <property type="match status" value="1"/>
</dbReference>
<keyword evidence="6 9" id="KW-0560">Oxidoreductase</keyword>